<keyword evidence="2" id="KW-0732">Signal</keyword>
<dbReference type="PROSITE" id="PS50096">
    <property type="entry name" value="IQ"/>
    <property type="match status" value="1"/>
</dbReference>
<accession>A0A809S8P4</accession>
<evidence type="ECO:0000256" key="2">
    <source>
        <dbReference type="SAM" id="SignalP"/>
    </source>
</evidence>
<feature type="chain" id="PRO_5035164504" evidence="2">
    <location>
        <begin position="21"/>
        <end position="168"/>
    </location>
</feature>
<name>A0A809S8P4_9PROT</name>
<evidence type="ECO:0000313" key="3">
    <source>
        <dbReference type="EMBL" id="BBO19734.1"/>
    </source>
</evidence>
<evidence type="ECO:0000313" key="4">
    <source>
        <dbReference type="Proteomes" id="UP000662914"/>
    </source>
</evidence>
<feature type="coiled-coil region" evidence="1">
    <location>
        <begin position="129"/>
        <end position="156"/>
    </location>
</feature>
<protein>
    <submittedName>
        <fullName evidence="3">Uncharacterized protein</fullName>
    </submittedName>
</protein>
<dbReference type="KEGG" id="ddz:DSYM_04330"/>
<sequence>MLKSICLAAVMMAMSGCAWLEPAPEEAAAPATARPVTDHARENAEVAALLAYYQGLLAMPAEELKREHQAVSQTFARDRTELGRLQLALLLCVPGAPWHDDARLMTLLDGAASRKAPADSPRRHFVTLLQKLVAERQREQKRADELQQKLDSMLTIERSLRGRAARKK</sequence>
<dbReference type="AlphaFoldDB" id="A0A809S8P4"/>
<dbReference type="Proteomes" id="UP000662914">
    <property type="component" value="Chromosome"/>
</dbReference>
<dbReference type="EMBL" id="AP021857">
    <property type="protein sequence ID" value="BBO19734.1"/>
    <property type="molecule type" value="Genomic_DNA"/>
</dbReference>
<proteinExistence type="predicted"/>
<dbReference type="PROSITE" id="PS51257">
    <property type="entry name" value="PROKAR_LIPOPROTEIN"/>
    <property type="match status" value="1"/>
</dbReference>
<organism evidence="3 4">
    <name type="scientific">Candidatus Desulfobacillus denitrificans</name>
    <dbReference type="NCBI Taxonomy" id="2608985"/>
    <lineage>
        <taxon>Bacteria</taxon>
        <taxon>Pseudomonadati</taxon>
        <taxon>Pseudomonadota</taxon>
        <taxon>Betaproteobacteria</taxon>
        <taxon>Candidatus Desulfobacillus</taxon>
    </lineage>
</organism>
<keyword evidence="1" id="KW-0175">Coiled coil</keyword>
<evidence type="ECO:0000256" key="1">
    <source>
        <dbReference type="SAM" id="Coils"/>
    </source>
</evidence>
<feature type="signal peptide" evidence="2">
    <location>
        <begin position="1"/>
        <end position="20"/>
    </location>
</feature>
<reference evidence="3" key="1">
    <citation type="journal article" name="DNA Res.">
        <title>The physiological potential of anammox bacteria as revealed by their core genome structure.</title>
        <authorList>
            <person name="Okubo T."/>
            <person name="Toyoda A."/>
            <person name="Fukuhara K."/>
            <person name="Uchiyama I."/>
            <person name="Harigaya Y."/>
            <person name="Kuroiwa M."/>
            <person name="Suzuki T."/>
            <person name="Murakami Y."/>
            <person name="Suwa Y."/>
            <person name="Takami H."/>
        </authorList>
    </citation>
    <scope>NUCLEOTIDE SEQUENCE</scope>
    <source>
        <strain evidence="3">317325-3</strain>
    </source>
</reference>
<gene>
    <name evidence="3" type="ORF">DSYM_04330</name>
</gene>